<gene>
    <name evidence="1" type="ORF">KL86APRO_12372</name>
</gene>
<dbReference type="EMBL" id="FLUO01000001">
    <property type="protein sequence ID" value="SBW08312.1"/>
    <property type="molecule type" value="Genomic_DNA"/>
</dbReference>
<reference evidence="1" key="1">
    <citation type="submission" date="2016-04" db="EMBL/GenBank/DDBJ databases">
        <authorList>
            <person name="Evans L.H."/>
            <person name="Alamgir A."/>
            <person name="Owens N."/>
            <person name="Weber N.D."/>
            <person name="Virtaneva K."/>
            <person name="Barbian K."/>
            <person name="Babar A."/>
            <person name="Rosenke K."/>
        </authorList>
    </citation>
    <scope>NUCLEOTIDE SEQUENCE</scope>
    <source>
        <strain evidence="1">86</strain>
    </source>
</reference>
<accession>A0A212K9I9</accession>
<proteinExistence type="predicted"/>
<sequence>MPERPGRARHQTGRARRPFHVLLSRLSAMKGRDMRRGRNWMRGAAAALALFCAAPALAQEYLSGHEDLPLLAGLHQDPDSVTVFDAPQGRIVETFAQTREPAKAVLAAYAETLPQMGWTRQSPARYVRGAETLVFEVVDAGPPTVVRILLTSD</sequence>
<protein>
    <submittedName>
        <fullName evidence="1">Uncharacterized protein</fullName>
    </submittedName>
</protein>
<organism evidence="1">
    <name type="scientific">uncultured Alphaproteobacteria bacterium</name>
    <dbReference type="NCBI Taxonomy" id="91750"/>
    <lineage>
        <taxon>Bacteria</taxon>
        <taxon>Pseudomonadati</taxon>
        <taxon>Pseudomonadota</taxon>
        <taxon>Alphaproteobacteria</taxon>
        <taxon>environmental samples</taxon>
    </lineage>
</organism>
<dbReference type="AlphaFoldDB" id="A0A212K9I9"/>
<name>A0A212K9I9_9PROT</name>
<evidence type="ECO:0000313" key="1">
    <source>
        <dbReference type="EMBL" id="SBW08312.1"/>
    </source>
</evidence>